<comment type="subcellular location">
    <subcellularLocation>
        <location evidence="1">Membrane</location>
        <topology evidence="1">Multi-pass membrane protein</topology>
    </subcellularLocation>
</comment>
<keyword evidence="8" id="KW-1185">Reference proteome</keyword>
<proteinExistence type="predicted"/>
<feature type="transmembrane region" description="Helical" evidence="6">
    <location>
        <begin position="220"/>
        <end position="238"/>
    </location>
</feature>
<feature type="transmembrane region" description="Helical" evidence="6">
    <location>
        <begin position="461"/>
        <end position="486"/>
    </location>
</feature>
<keyword evidence="5 6" id="KW-0472">Membrane</keyword>
<dbReference type="PANTHER" id="PTHR45649:SF26">
    <property type="entry name" value="OS04G0435100 PROTEIN"/>
    <property type="match status" value="1"/>
</dbReference>
<organism evidence="7 8">
    <name type="scientific">Saccharopolyspora griseoalba</name>
    <dbReference type="NCBI Taxonomy" id="1431848"/>
    <lineage>
        <taxon>Bacteria</taxon>
        <taxon>Bacillati</taxon>
        <taxon>Actinomycetota</taxon>
        <taxon>Actinomycetes</taxon>
        <taxon>Pseudonocardiales</taxon>
        <taxon>Pseudonocardiaceae</taxon>
        <taxon>Saccharopolyspora</taxon>
    </lineage>
</organism>
<protein>
    <submittedName>
        <fullName evidence="7">APC family permease</fullName>
    </submittedName>
</protein>
<evidence type="ECO:0000256" key="5">
    <source>
        <dbReference type="ARBA" id="ARBA00023136"/>
    </source>
</evidence>
<feature type="transmembrane region" description="Helical" evidence="6">
    <location>
        <begin position="57"/>
        <end position="80"/>
    </location>
</feature>
<accession>A0ABW2LM24</accession>
<feature type="transmembrane region" description="Helical" evidence="6">
    <location>
        <begin position="259"/>
        <end position="280"/>
    </location>
</feature>
<evidence type="ECO:0000256" key="1">
    <source>
        <dbReference type="ARBA" id="ARBA00004141"/>
    </source>
</evidence>
<keyword evidence="2" id="KW-0813">Transport</keyword>
<dbReference type="EMBL" id="JBHTCJ010000009">
    <property type="protein sequence ID" value="MFC7343317.1"/>
    <property type="molecule type" value="Genomic_DNA"/>
</dbReference>
<feature type="transmembrane region" description="Helical" evidence="6">
    <location>
        <begin position="181"/>
        <end position="200"/>
    </location>
</feature>
<name>A0ABW2LM24_9PSEU</name>
<feature type="transmembrane region" description="Helical" evidence="6">
    <location>
        <begin position="29"/>
        <end position="51"/>
    </location>
</feature>
<dbReference type="Proteomes" id="UP001596504">
    <property type="component" value="Unassembled WGS sequence"/>
</dbReference>
<evidence type="ECO:0000256" key="4">
    <source>
        <dbReference type="ARBA" id="ARBA00022989"/>
    </source>
</evidence>
<dbReference type="PIRSF" id="PIRSF006060">
    <property type="entry name" value="AA_transporter"/>
    <property type="match status" value="1"/>
</dbReference>
<keyword evidence="3 6" id="KW-0812">Transmembrane</keyword>
<sequence length="516" mass="55089">MSAPTNHDAELNEFGYDNKLKRTLGGFHTFAAGISYISVLTGAFQLSYFGIGHGGPAYVWSWPIVFIGQLLVALSFAELASRYPIAGSIYNWAKKLGGQHVGWMAGWMMLLASIVSIAATALAYQNTLPQIWSGFQIIGDGADATDSAINGVLLAMVLILFTTLVNAYGVKLMASINSTGVFIELAAAVLLIIALALVVVNPPTVVLDTNGAESAYGGSYLSAFLVAGIASSYVMYGFDTAASLGEESVDPHRNAPRAILRALIASFVLGGLILLFGMMATRNFDDPELANSGLQYVLNDALGPFVGRLFLLTIFVAITVCVLAVHTAAIRIMFAMARDNALPAGKLLARVSPRFQTPVVPAVVIGVVAVALLLVNIGQPQIFTAVTSLAIILIYISYLLVTVPMLVARLRGKWKPVREKGRFGLGKLGLPINVLAVLWGLGMTANLAWPRAEVYNAEPPYHWYLQYSSVLFVGVAALGGFAYYWFVQRHKVGVLAEHAASAPDDTANDSEAKALV</sequence>
<evidence type="ECO:0000313" key="7">
    <source>
        <dbReference type="EMBL" id="MFC7343317.1"/>
    </source>
</evidence>
<feature type="transmembrane region" description="Helical" evidence="6">
    <location>
        <begin position="382"/>
        <end position="407"/>
    </location>
</feature>
<evidence type="ECO:0000256" key="6">
    <source>
        <dbReference type="SAM" id="Phobius"/>
    </source>
</evidence>
<evidence type="ECO:0000313" key="8">
    <source>
        <dbReference type="Proteomes" id="UP001596504"/>
    </source>
</evidence>
<evidence type="ECO:0000256" key="3">
    <source>
        <dbReference type="ARBA" id="ARBA00022692"/>
    </source>
</evidence>
<comment type="caution">
    <text evidence="7">The sequence shown here is derived from an EMBL/GenBank/DDBJ whole genome shotgun (WGS) entry which is preliminary data.</text>
</comment>
<feature type="transmembrane region" description="Helical" evidence="6">
    <location>
        <begin position="101"/>
        <end position="124"/>
    </location>
</feature>
<gene>
    <name evidence="7" type="ORF">ACFQRI_18105</name>
</gene>
<feature type="transmembrane region" description="Helical" evidence="6">
    <location>
        <begin position="355"/>
        <end position="376"/>
    </location>
</feature>
<evidence type="ECO:0000256" key="2">
    <source>
        <dbReference type="ARBA" id="ARBA00022448"/>
    </source>
</evidence>
<dbReference type="RefSeq" id="WP_380670087.1">
    <property type="nucleotide sequence ID" value="NZ_JBHTCJ010000009.1"/>
</dbReference>
<feature type="transmembrane region" description="Helical" evidence="6">
    <location>
        <begin position="428"/>
        <end position="449"/>
    </location>
</feature>
<feature type="transmembrane region" description="Helical" evidence="6">
    <location>
        <begin position="309"/>
        <end position="334"/>
    </location>
</feature>
<dbReference type="PANTHER" id="PTHR45649">
    <property type="entry name" value="AMINO-ACID PERMEASE BAT1"/>
    <property type="match status" value="1"/>
</dbReference>
<dbReference type="InterPro" id="IPR002293">
    <property type="entry name" value="AA/rel_permease1"/>
</dbReference>
<dbReference type="Gene3D" id="1.20.1740.10">
    <property type="entry name" value="Amino acid/polyamine transporter I"/>
    <property type="match status" value="1"/>
</dbReference>
<keyword evidence="4 6" id="KW-1133">Transmembrane helix</keyword>
<reference evidence="8" key="1">
    <citation type="journal article" date="2019" name="Int. J. Syst. Evol. Microbiol.">
        <title>The Global Catalogue of Microorganisms (GCM) 10K type strain sequencing project: providing services to taxonomists for standard genome sequencing and annotation.</title>
        <authorList>
            <consortium name="The Broad Institute Genomics Platform"/>
            <consortium name="The Broad Institute Genome Sequencing Center for Infectious Disease"/>
            <person name="Wu L."/>
            <person name="Ma J."/>
        </authorList>
    </citation>
    <scope>NUCLEOTIDE SEQUENCE [LARGE SCALE GENOMIC DNA]</scope>
    <source>
        <strain evidence="8">WLHS5</strain>
    </source>
</reference>
<feature type="transmembrane region" description="Helical" evidence="6">
    <location>
        <begin position="148"/>
        <end position="169"/>
    </location>
</feature>
<dbReference type="Pfam" id="PF13520">
    <property type="entry name" value="AA_permease_2"/>
    <property type="match status" value="1"/>
</dbReference>